<dbReference type="PROSITE" id="PS51257">
    <property type="entry name" value="PROKAR_LIPOPROTEIN"/>
    <property type="match status" value="1"/>
</dbReference>
<proteinExistence type="predicted"/>
<evidence type="ECO:0008006" key="4">
    <source>
        <dbReference type="Google" id="ProtNLM"/>
    </source>
</evidence>
<keyword evidence="1" id="KW-0732">Signal</keyword>
<keyword evidence="3" id="KW-1185">Reference proteome</keyword>
<evidence type="ECO:0000256" key="1">
    <source>
        <dbReference type="SAM" id="SignalP"/>
    </source>
</evidence>
<reference evidence="2 3" key="1">
    <citation type="journal article" date="2013" name="Antonie Van Leeuwenhoek">
        <title>Paracoccus zhejiangensis sp. nov., isolated from activated sludge in wastewater-treatment system.</title>
        <authorList>
            <person name="Wu Z.G."/>
            <person name="Zhang D.F."/>
            <person name="Liu Y.L."/>
            <person name="Wang F."/>
            <person name="Jiang X."/>
            <person name="Li C."/>
            <person name="Li S.P."/>
            <person name="Hong Q."/>
            <person name="Li W.J."/>
        </authorList>
    </citation>
    <scope>NUCLEOTIDE SEQUENCE [LARGE SCALE GENOMIC DNA]</scope>
    <source>
        <strain evidence="2 3">J6</strain>
    </source>
</reference>
<feature type="chain" id="PRO_5014187154" description="Lipoprotein" evidence="1">
    <location>
        <begin position="26"/>
        <end position="84"/>
    </location>
</feature>
<evidence type="ECO:0000313" key="2">
    <source>
        <dbReference type="EMBL" id="AUH65797.1"/>
    </source>
</evidence>
<sequence>MRLFAALPCLTLLATLAACTGDAPASNELQLENDGGGKFSGKAGPEWTGAELKQEAATSVCGGAEPATFKLSRKKDVWSFKGKC</sequence>
<feature type="signal peptide" evidence="1">
    <location>
        <begin position="1"/>
        <end position="25"/>
    </location>
</feature>
<accession>A0A2H5F2P6</accession>
<organism evidence="2 3">
    <name type="scientific">Paracoccus zhejiangensis</name>
    <dbReference type="NCBI Taxonomy" id="1077935"/>
    <lineage>
        <taxon>Bacteria</taxon>
        <taxon>Pseudomonadati</taxon>
        <taxon>Pseudomonadota</taxon>
        <taxon>Alphaproteobacteria</taxon>
        <taxon>Rhodobacterales</taxon>
        <taxon>Paracoccaceae</taxon>
        <taxon>Paracoccus</taxon>
    </lineage>
</organism>
<dbReference type="OrthoDB" id="7852993at2"/>
<protein>
    <recommendedName>
        <fullName evidence="4">Lipoprotein</fullName>
    </recommendedName>
</protein>
<gene>
    <name evidence="2" type="ORF">CX676_17870</name>
</gene>
<name>A0A2H5F2P6_9RHOB</name>
<dbReference type="RefSeq" id="WP_101753770.1">
    <property type="nucleotide sequence ID" value="NZ_CP025430.1"/>
</dbReference>
<dbReference type="KEGG" id="pzh:CX676_17870"/>
<evidence type="ECO:0000313" key="3">
    <source>
        <dbReference type="Proteomes" id="UP000234530"/>
    </source>
</evidence>
<dbReference type="Proteomes" id="UP000234530">
    <property type="component" value="Chromosome"/>
</dbReference>
<dbReference type="AlphaFoldDB" id="A0A2H5F2P6"/>
<dbReference type="EMBL" id="CP025430">
    <property type="protein sequence ID" value="AUH65797.1"/>
    <property type="molecule type" value="Genomic_DNA"/>
</dbReference>